<sequence>MVVFIDLDADTVERDFPGHSHFYDHLTMRRPEAPHHNYNNVSHHHHNTSPPLVASARSKRRSASTRRSGASNDSERLNKLFRVIGIYPCVRSIAQHLDRTDLYNLSSTCRDMHQCLLENRKHLLPFTLRCQYTTTSQRSKRISSIRSPIVRTQCATDLVNICDRCRRPSCRNCKTRNAKPTHQSSKRATCTACSSISLPSLIVDPTVNPCDCNSKGEPWVCTSCASIGMENYLLKTNKNGRGTETTTVELECGRGTNCVGKGWYTCENFYKYLDSLGKEETFTKRTAKVRYACHSCKQYMFSKEEEREFLALRA</sequence>
<evidence type="ECO:0000256" key="1">
    <source>
        <dbReference type="SAM" id="MobiDB-lite"/>
    </source>
</evidence>
<evidence type="ECO:0000313" key="3">
    <source>
        <dbReference type="Proteomes" id="UP000297595"/>
    </source>
</evidence>
<reference evidence="2 3" key="1">
    <citation type="submission" date="2019-03" db="EMBL/GenBank/DDBJ databases">
        <title>Nematode-trapping fungi genome.</title>
        <authorList>
            <person name="Vidal-Diez De Ulzurrun G."/>
        </authorList>
    </citation>
    <scope>NUCLEOTIDE SEQUENCE [LARGE SCALE GENOMIC DNA]</scope>
    <source>
        <strain evidence="2 3">TWF154</strain>
    </source>
</reference>
<organism evidence="2 3">
    <name type="scientific">Orbilia oligospora</name>
    <name type="common">Nematode-trapping fungus</name>
    <name type="synonym">Arthrobotrys oligospora</name>
    <dbReference type="NCBI Taxonomy" id="2813651"/>
    <lineage>
        <taxon>Eukaryota</taxon>
        <taxon>Fungi</taxon>
        <taxon>Dikarya</taxon>
        <taxon>Ascomycota</taxon>
        <taxon>Pezizomycotina</taxon>
        <taxon>Orbiliomycetes</taxon>
        <taxon>Orbiliales</taxon>
        <taxon>Orbiliaceae</taxon>
        <taxon>Orbilia</taxon>
    </lineage>
</organism>
<feature type="region of interest" description="Disordered" evidence="1">
    <location>
        <begin position="33"/>
        <end position="72"/>
    </location>
</feature>
<comment type="caution">
    <text evidence="2">The sequence shown here is derived from an EMBL/GenBank/DDBJ whole genome shotgun (WGS) entry which is preliminary data.</text>
</comment>
<name>A0A7C8NWF9_ORBOL</name>
<dbReference type="EMBL" id="SOZJ01000008">
    <property type="protein sequence ID" value="TGJ63744.1"/>
    <property type="molecule type" value="Genomic_DNA"/>
</dbReference>
<proteinExistence type="predicted"/>
<gene>
    <name evidence="2" type="ORF">EYR41_011639</name>
</gene>
<dbReference type="Proteomes" id="UP000297595">
    <property type="component" value="Unassembled WGS sequence"/>
</dbReference>
<accession>A0A7C8NWF9</accession>
<protein>
    <submittedName>
        <fullName evidence="2">Uncharacterized protein</fullName>
    </submittedName>
</protein>
<dbReference type="AlphaFoldDB" id="A0A7C8NWF9"/>
<evidence type="ECO:0000313" key="2">
    <source>
        <dbReference type="EMBL" id="TGJ63744.1"/>
    </source>
</evidence>